<evidence type="ECO:0000313" key="4">
    <source>
        <dbReference type="Proteomes" id="UP000004358"/>
    </source>
</evidence>
<reference evidence="3 4" key="1">
    <citation type="submission" date="2006-02" db="EMBL/GenBank/DDBJ databases">
        <authorList>
            <person name="Amann R."/>
            <person name="Ferriera S."/>
            <person name="Johnson J."/>
            <person name="Kravitz S."/>
            <person name="Halpern A."/>
            <person name="Remington K."/>
            <person name="Beeson K."/>
            <person name="Tran B."/>
            <person name="Rogers Y.-H."/>
            <person name="Friedman R."/>
            <person name="Venter J.C."/>
        </authorList>
    </citation>
    <scope>NUCLEOTIDE SEQUENCE [LARGE SCALE GENOMIC DNA]</scope>
    <source>
        <strain evidence="3 4">DSM 3645</strain>
    </source>
</reference>
<feature type="transmembrane region" description="Helical" evidence="2">
    <location>
        <begin position="7"/>
        <end position="27"/>
    </location>
</feature>
<keyword evidence="2" id="KW-1133">Transmembrane helix</keyword>
<organism evidence="3 4">
    <name type="scientific">Blastopirellula marina DSM 3645</name>
    <dbReference type="NCBI Taxonomy" id="314230"/>
    <lineage>
        <taxon>Bacteria</taxon>
        <taxon>Pseudomonadati</taxon>
        <taxon>Planctomycetota</taxon>
        <taxon>Planctomycetia</taxon>
        <taxon>Pirellulales</taxon>
        <taxon>Pirellulaceae</taxon>
        <taxon>Blastopirellula</taxon>
    </lineage>
</organism>
<dbReference type="RefSeq" id="WP_002650412.1">
    <property type="nucleotide sequence ID" value="NZ_CH672376.1"/>
</dbReference>
<dbReference type="Proteomes" id="UP000004358">
    <property type="component" value="Unassembled WGS sequence"/>
</dbReference>
<evidence type="ECO:0008006" key="5">
    <source>
        <dbReference type="Google" id="ProtNLM"/>
    </source>
</evidence>
<evidence type="ECO:0000256" key="2">
    <source>
        <dbReference type="SAM" id="Phobius"/>
    </source>
</evidence>
<dbReference type="HOGENOM" id="CLU_473034_0_0_0"/>
<dbReference type="EMBL" id="AANZ01000007">
    <property type="protein sequence ID" value="EAQ80854.1"/>
    <property type="molecule type" value="Genomic_DNA"/>
</dbReference>
<accession>A3ZRT5</accession>
<dbReference type="AlphaFoldDB" id="A3ZRT5"/>
<feature type="region of interest" description="Disordered" evidence="1">
    <location>
        <begin position="555"/>
        <end position="592"/>
    </location>
</feature>
<gene>
    <name evidence="3" type="ORF">DSM3645_12576</name>
</gene>
<evidence type="ECO:0000313" key="3">
    <source>
        <dbReference type="EMBL" id="EAQ80854.1"/>
    </source>
</evidence>
<protein>
    <recommendedName>
        <fullName evidence="5">Type II secretion system protein GspG C-terminal domain-containing protein</fullName>
    </recommendedName>
</protein>
<keyword evidence="2" id="KW-0812">Transmembrane</keyword>
<dbReference type="eggNOG" id="ENOG50322W0">
    <property type="taxonomic scope" value="Bacteria"/>
</dbReference>
<dbReference type="OrthoDB" id="223245at2"/>
<proteinExistence type="predicted"/>
<sequence length="592" mass="64474">MKKSTLYLLIFGGVALLVIVLLAWIIVGPSGPILISKQTTYLTEPLGRNGLVDYEKALVEIQAANISPAENAAIPYLQATWPCDLEPEYQSLVCDALQMPMPAADGMKPFSNADVRKATADWINQQAATKQANNAAEPFGPSDADLILTEALDIPWTRDQLSPLADWIDQQVPHFDKLHEMNARPKFFLPSPNILDGKYEMLLAALLPTVQHQRDAARSLSARAMLAIGENRPADAWEDIKTIFTLSRCHSQPGFLVEMLVSGAIRGMAMGDLLTLLNSGQCDAALLDKIEQFLAQIKPADGMAPGISTMERIAGLDAAISLSTHEINADAAIGSGDGSLNSLTYAPYDRNAMLRKLNQWYDRLAAAAEIDNLDDRKAAMDQLEIDIQAETQGAVNAGSVTGAIFNQSARGELIAKVLAGLLLPTITQAMLAEERTNSQLQLMRVAVALETYKVETGDYPDTLTPLAQRVDPALLQDPYSAGQLKYQKRPPGYLLYGVFQDRTDDGGNSQDGEIISGEWITTEPISIYPNGDQVIRLPMPKKSLSDVMPWNLPADDFESDFSFDETPAAEERPLTEPQATEPAALNPEATPE</sequence>
<comment type="caution">
    <text evidence="3">The sequence shown here is derived from an EMBL/GenBank/DDBJ whole genome shotgun (WGS) entry which is preliminary data.</text>
</comment>
<evidence type="ECO:0000256" key="1">
    <source>
        <dbReference type="SAM" id="MobiDB-lite"/>
    </source>
</evidence>
<name>A3ZRT5_9BACT</name>
<keyword evidence="2" id="KW-0472">Membrane</keyword>